<gene>
    <name evidence="14" type="ORF">PVAG01_01226</name>
</gene>
<keyword evidence="12" id="KW-0539">Nucleus</keyword>
<keyword evidence="10" id="KW-0906">Nuclear pore complex</keyword>
<dbReference type="Pfam" id="PF09531">
    <property type="entry name" value="Ndc1_Nup"/>
    <property type="match status" value="1"/>
</dbReference>
<evidence type="ECO:0000256" key="2">
    <source>
        <dbReference type="ARBA" id="ARBA00004567"/>
    </source>
</evidence>
<evidence type="ECO:0000313" key="15">
    <source>
        <dbReference type="Proteomes" id="UP001629113"/>
    </source>
</evidence>
<keyword evidence="9" id="KW-0811">Translocation</keyword>
<evidence type="ECO:0000256" key="11">
    <source>
        <dbReference type="ARBA" id="ARBA00023136"/>
    </source>
</evidence>
<feature type="transmembrane region" description="Helical" evidence="13">
    <location>
        <begin position="56"/>
        <end position="76"/>
    </location>
</feature>
<organism evidence="14 15">
    <name type="scientific">Phlyctema vagabunda</name>
    <dbReference type="NCBI Taxonomy" id="108571"/>
    <lineage>
        <taxon>Eukaryota</taxon>
        <taxon>Fungi</taxon>
        <taxon>Dikarya</taxon>
        <taxon>Ascomycota</taxon>
        <taxon>Pezizomycotina</taxon>
        <taxon>Leotiomycetes</taxon>
        <taxon>Helotiales</taxon>
        <taxon>Dermateaceae</taxon>
        <taxon>Phlyctema</taxon>
    </lineage>
</organism>
<keyword evidence="11 13" id="KW-0472">Membrane</keyword>
<evidence type="ECO:0000256" key="5">
    <source>
        <dbReference type="ARBA" id="ARBA00022692"/>
    </source>
</evidence>
<dbReference type="PANTHER" id="PTHR13269">
    <property type="entry name" value="NUCLEOPORIN NDC1"/>
    <property type="match status" value="1"/>
</dbReference>
<evidence type="ECO:0000256" key="13">
    <source>
        <dbReference type="SAM" id="Phobius"/>
    </source>
</evidence>
<accession>A0ABR4PX42</accession>
<keyword evidence="5 13" id="KW-0812">Transmembrane</keyword>
<keyword evidence="4" id="KW-0813">Transport</keyword>
<keyword evidence="7" id="KW-0653">Protein transport</keyword>
<evidence type="ECO:0000256" key="1">
    <source>
        <dbReference type="ARBA" id="ARBA00004232"/>
    </source>
</evidence>
<evidence type="ECO:0000256" key="10">
    <source>
        <dbReference type="ARBA" id="ARBA00023132"/>
    </source>
</evidence>
<evidence type="ECO:0000313" key="14">
    <source>
        <dbReference type="EMBL" id="KAL3427717.1"/>
    </source>
</evidence>
<evidence type="ECO:0000256" key="3">
    <source>
        <dbReference type="ARBA" id="ARBA00005760"/>
    </source>
</evidence>
<keyword evidence="15" id="KW-1185">Reference proteome</keyword>
<name>A0ABR4PX42_9HELO</name>
<evidence type="ECO:0000256" key="8">
    <source>
        <dbReference type="ARBA" id="ARBA00022989"/>
    </source>
</evidence>
<comment type="caution">
    <text evidence="14">The sequence shown here is derived from an EMBL/GenBank/DDBJ whole genome shotgun (WGS) entry which is preliminary data.</text>
</comment>
<dbReference type="EMBL" id="JBFCZG010000001">
    <property type="protein sequence ID" value="KAL3427717.1"/>
    <property type="molecule type" value="Genomic_DNA"/>
</dbReference>
<dbReference type="PANTHER" id="PTHR13269:SF6">
    <property type="entry name" value="NUCLEOPORIN NDC1"/>
    <property type="match status" value="1"/>
</dbReference>
<keyword evidence="6" id="KW-0509">mRNA transport</keyword>
<evidence type="ECO:0000256" key="9">
    <source>
        <dbReference type="ARBA" id="ARBA00023010"/>
    </source>
</evidence>
<keyword evidence="8 13" id="KW-1133">Transmembrane helix</keyword>
<feature type="transmembrane region" description="Helical" evidence="13">
    <location>
        <begin position="21"/>
        <end position="44"/>
    </location>
</feature>
<dbReference type="Proteomes" id="UP001629113">
    <property type="component" value="Unassembled WGS sequence"/>
</dbReference>
<proteinExistence type="inferred from homology"/>
<evidence type="ECO:0000256" key="4">
    <source>
        <dbReference type="ARBA" id="ARBA00022448"/>
    </source>
</evidence>
<dbReference type="InterPro" id="IPR019049">
    <property type="entry name" value="Nucleoporin_prot_Ndc1/Nup"/>
</dbReference>
<reference evidence="14 15" key="1">
    <citation type="submission" date="2024-06" db="EMBL/GenBank/DDBJ databases">
        <title>Complete genome of Phlyctema vagabunda strain 19-DSS-EL-015.</title>
        <authorList>
            <person name="Fiorenzani C."/>
        </authorList>
    </citation>
    <scope>NUCLEOTIDE SEQUENCE [LARGE SCALE GENOMIC DNA]</scope>
    <source>
        <strain evidence="14 15">19-DSS-EL-015</strain>
    </source>
</reference>
<feature type="transmembrane region" description="Helical" evidence="13">
    <location>
        <begin position="252"/>
        <end position="279"/>
    </location>
</feature>
<sequence length="625" mass="70582">MAPALRTRPYKDFLTPALHRRFVRAMAVLGFLCYSEALLIGQWNSIFWSWFPFGRAGIRAGLLFISAFAIFVLRVAQLHVGIRTTTSPFQTFREYAFQFQTVQTAVWYLFSAWMFCEVYIFSAAESSNIRWITAGPNFDRPRLNERPIYLMSYFLILALLQTGIHLFYDYDRIDMPVTKTKPEASSDQRAHLIQPAGVQIREKFPHIVQNSLTRSAAMTIVTPFIYSIFIRRTVWKYALGFAKIFWNLPKSTALPAISPFHFTILFKTFVAGALLIGLWESANLAFSAYVAQEPLKNERPITHESRDPNGSLLTGLNGKKLQTKAFAFWELVYISQRFQGRRKIIFEDIDRKGGSAWTQIFSACLEIINGVNQRITQYENPTSNSVKPEDTVPEATLPRLAQPLTTGNVFSSAPAPVTRRAGVAQTVGSIARSHGQSTSPGYLKQAKAVLLNPKHQEAVVPGGFQAMIYSYAVPFLNSFVGWPFRQAYQRRINSIVLGTPYGDVGIIVDAIDALTRFAVCSLTEDKYGNVQRDVKTIISTFTATINQIQKFRTTLTFHWTDVEKKAESPEVDIILATLKGGLHELLAAFEEYAFDLRLSQAELRSAREAAAPVPSRENQEMAERR</sequence>
<evidence type="ECO:0000256" key="6">
    <source>
        <dbReference type="ARBA" id="ARBA00022816"/>
    </source>
</evidence>
<comment type="similarity">
    <text evidence="3">Belongs to the NDC1 family.</text>
</comment>
<evidence type="ECO:0000256" key="7">
    <source>
        <dbReference type="ARBA" id="ARBA00022927"/>
    </source>
</evidence>
<protein>
    <submittedName>
        <fullName evidence="14">Nuclear envelope protein (Nucleoporin protein Ndc1-Nup)</fullName>
    </submittedName>
</protein>
<comment type="subcellular location">
    <subcellularLocation>
        <location evidence="1">Nucleus membrane</location>
        <topology evidence="1">Multi-pass membrane protein</topology>
    </subcellularLocation>
    <subcellularLocation>
        <location evidence="2">Nucleus</location>
        <location evidence="2">Nuclear pore complex</location>
    </subcellularLocation>
</comment>
<evidence type="ECO:0000256" key="12">
    <source>
        <dbReference type="ARBA" id="ARBA00023242"/>
    </source>
</evidence>
<feature type="transmembrane region" description="Helical" evidence="13">
    <location>
        <begin position="148"/>
        <end position="168"/>
    </location>
</feature>